<feature type="region of interest" description="Disordered" evidence="1">
    <location>
        <begin position="28"/>
        <end position="52"/>
    </location>
</feature>
<evidence type="ECO:0000256" key="2">
    <source>
        <dbReference type="SAM" id="SignalP"/>
    </source>
</evidence>
<dbReference type="RefSeq" id="WP_244077018.1">
    <property type="nucleotide sequence ID" value="NZ_AP025581.1"/>
</dbReference>
<proteinExistence type="predicted"/>
<evidence type="ECO:0000313" key="4">
    <source>
        <dbReference type="EMBL" id="GKI20222.1"/>
    </source>
</evidence>
<accession>A0AA37KQB4</accession>
<comment type="caution">
    <text evidence="4">The sequence shown here is derived from an EMBL/GenBank/DDBJ whole genome shotgun (WGS) entry which is preliminary data.</text>
</comment>
<protein>
    <submittedName>
        <fullName evidence="4">Glycosyl hydrolase</fullName>
    </submittedName>
</protein>
<feature type="domain" description="3-keto-alpha-glucoside-1,2-lyase/3-keto-2-hydroxy-glucal hydratase" evidence="3">
    <location>
        <begin position="58"/>
        <end position="264"/>
    </location>
</feature>
<gene>
    <name evidence="4" type="ORF">CE91St16_31300</name>
</gene>
<dbReference type="GO" id="GO:0016787">
    <property type="term" value="F:hydrolase activity"/>
    <property type="evidence" value="ECO:0007669"/>
    <property type="project" value="UniProtKB-KW"/>
</dbReference>
<keyword evidence="4" id="KW-0378">Hydrolase</keyword>
<dbReference type="InterPro" id="IPR010496">
    <property type="entry name" value="AL/BT2_dom"/>
</dbReference>
<dbReference type="AlphaFoldDB" id="A0AA37KQB4"/>
<dbReference type="Proteomes" id="UP001055105">
    <property type="component" value="Unassembled WGS sequence"/>
</dbReference>
<evidence type="ECO:0000256" key="1">
    <source>
        <dbReference type="SAM" id="MobiDB-lite"/>
    </source>
</evidence>
<dbReference type="Pfam" id="PF06439">
    <property type="entry name" value="3keto-disac_hyd"/>
    <property type="match status" value="1"/>
</dbReference>
<reference evidence="4" key="1">
    <citation type="submission" date="2022-01" db="EMBL/GenBank/DDBJ databases">
        <title>Novel bile acid biosynthetic pathways are enriched in the microbiome of centenarians.</title>
        <authorList>
            <person name="Sato Y."/>
            <person name="Atarashi K."/>
            <person name="Plichta R.D."/>
            <person name="Arai Y."/>
            <person name="Sasajima S."/>
            <person name="Kearney M.S."/>
            <person name="Suda W."/>
            <person name="Takeshita K."/>
            <person name="Sasaki T."/>
            <person name="Okamoto S."/>
            <person name="Skelly N.A."/>
            <person name="Okamura Y."/>
            <person name="Vlamakis H."/>
            <person name="Li Y."/>
            <person name="Tanoue T."/>
            <person name="Takei H."/>
            <person name="Nittono H."/>
            <person name="Narushima S."/>
            <person name="Irie J."/>
            <person name="Itoh H."/>
            <person name="Moriya K."/>
            <person name="Sugiura Y."/>
            <person name="Suematsu M."/>
            <person name="Moritoki N."/>
            <person name="Shibata S."/>
            <person name="Littman R.D."/>
            <person name="Fischbach A.M."/>
            <person name="Uwamino Y."/>
            <person name="Inoue T."/>
            <person name="Honda A."/>
            <person name="Hattori M."/>
            <person name="Murai T."/>
            <person name="Xavier J.R."/>
            <person name="Hirose N."/>
            <person name="Honda K."/>
        </authorList>
    </citation>
    <scope>NUCLEOTIDE SEQUENCE</scope>
    <source>
        <strain evidence="4">CE91-St16</strain>
    </source>
</reference>
<feature type="chain" id="PRO_5041357463" evidence="2">
    <location>
        <begin position="30"/>
        <end position="272"/>
    </location>
</feature>
<name>A0AA37KQB4_9BACT</name>
<feature type="signal peptide" evidence="2">
    <location>
        <begin position="1"/>
        <end position="29"/>
    </location>
</feature>
<sequence>MKPLKYALLAAGALILGLTAARTSESAKAASTPEAVPPKALQPAEKPNTLTPEEEAEGWILLFDGVTTAGWHTFNRDKAAEGWTVCDGELRFRLPPGEKGRGDLVTDAEFEDFDLRLEWKISEGGNSGIFFGVKEGPEYGWASSTGVEMQVLDNRAGADRFDPTHLAGAMYDLIDASETSRPNPAGCWNRVRILKQAGKVTFRLNEIITAQVDMNSPEWQRMIARSKWNGADKFNGADFGKFPRGRIALQDHFDEVAYRNIKIRPLGREAID</sequence>
<evidence type="ECO:0000259" key="3">
    <source>
        <dbReference type="Pfam" id="PF06439"/>
    </source>
</evidence>
<evidence type="ECO:0000313" key="5">
    <source>
        <dbReference type="Proteomes" id="UP001055105"/>
    </source>
</evidence>
<dbReference type="EMBL" id="BQOL01000002">
    <property type="protein sequence ID" value="GKI20222.1"/>
    <property type="molecule type" value="Genomic_DNA"/>
</dbReference>
<organism evidence="4 5">
    <name type="scientific">Alistipes finegoldii</name>
    <dbReference type="NCBI Taxonomy" id="214856"/>
    <lineage>
        <taxon>Bacteria</taxon>
        <taxon>Pseudomonadati</taxon>
        <taxon>Bacteroidota</taxon>
        <taxon>Bacteroidia</taxon>
        <taxon>Bacteroidales</taxon>
        <taxon>Rikenellaceae</taxon>
        <taxon>Alistipes</taxon>
    </lineage>
</organism>
<keyword evidence="2" id="KW-0732">Signal</keyword>
<dbReference type="Gene3D" id="2.60.120.560">
    <property type="entry name" value="Exo-inulinase, domain 1"/>
    <property type="match status" value="1"/>
</dbReference>